<dbReference type="Pfam" id="PF00596">
    <property type="entry name" value="Aldolase_II"/>
    <property type="match status" value="1"/>
</dbReference>
<keyword evidence="1" id="KW-0479">Metal-binding</keyword>
<gene>
    <name evidence="5" type="primary">fucA</name>
    <name evidence="5" type="ORF">Mal52_23930</name>
</gene>
<dbReference type="PANTHER" id="PTHR22789">
    <property type="entry name" value="FUCULOSE PHOSPHATE ALDOLASE"/>
    <property type="match status" value="1"/>
</dbReference>
<evidence type="ECO:0000259" key="4">
    <source>
        <dbReference type="SMART" id="SM01007"/>
    </source>
</evidence>
<dbReference type="InterPro" id="IPR001303">
    <property type="entry name" value="Aldolase_II/adducin_N"/>
</dbReference>
<dbReference type="InterPro" id="IPR050197">
    <property type="entry name" value="Aldolase_class_II_sugar_metab"/>
</dbReference>
<keyword evidence="2 5" id="KW-0456">Lyase</keyword>
<feature type="compositionally biased region" description="Gly residues" evidence="3">
    <location>
        <begin position="271"/>
        <end position="281"/>
    </location>
</feature>
<dbReference type="SMART" id="SM01007">
    <property type="entry name" value="Aldolase_II"/>
    <property type="match status" value="1"/>
</dbReference>
<dbReference type="Gene3D" id="3.40.225.10">
    <property type="entry name" value="Class II aldolase/adducin N-terminal domain"/>
    <property type="match status" value="1"/>
</dbReference>
<dbReference type="KEGG" id="sdyn:Mal52_23930"/>
<dbReference type="EC" id="4.1.2.17" evidence="5"/>
<accession>A0A517ZN60</accession>
<dbReference type="Proteomes" id="UP000319383">
    <property type="component" value="Chromosome"/>
</dbReference>
<evidence type="ECO:0000256" key="1">
    <source>
        <dbReference type="ARBA" id="ARBA00022723"/>
    </source>
</evidence>
<organism evidence="5 6">
    <name type="scientific">Symmachiella dynata</name>
    <dbReference type="NCBI Taxonomy" id="2527995"/>
    <lineage>
        <taxon>Bacteria</taxon>
        <taxon>Pseudomonadati</taxon>
        <taxon>Planctomycetota</taxon>
        <taxon>Planctomycetia</taxon>
        <taxon>Planctomycetales</taxon>
        <taxon>Planctomycetaceae</taxon>
        <taxon>Symmachiella</taxon>
    </lineage>
</organism>
<feature type="domain" description="Class II aldolase/adducin N-terminal" evidence="4">
    <location>
        <begin position="16"/>
        <end position="193"/>
    </location>
</feature>
<dbReference type="GO" id="GO:0019323">
    <property type="term" value="P:pentose catabolic process"/>
    <property type="evidence" value="ECO:0007669"/>
    <property type="project" value="TreeGrafter"/>
</dbReference>
<dbReference type="InterPro" id="IPR036409">
    <property type="entry name" value="Aldolase_II/adducin_N_sf"/>
</dbReference>
<feature type="region of interest" description="Disordered" evidence="3">
    <location>
        <begin position="250"/>
        <end position="281"/>
    </location>
</feature>
<dbReference type="PANTHER" id="PTHR22789:SF0">
    <property type="entry name" value="3-OXO-TETRONATE 4-PHOSPHATE DECARBOXYLASE-RELATED"/>
    <property type="match status" value="1"/>
</dbReference>
<dbReference type="GO" id="GO:0046872">
    <property type="term" value="F:metal ion binding"/>
    <property type="evidence" value="ECO:0007669"/>
    <property type="project" value="UniProtKB-KW"/>
</dbReference>
<dbReference type="SUPFAM" id="SSF53639">
    <property type="entry name" value="AraD/HMP-PK domain-like"/>
    <property type="match status" value="1"/>
</dbReference>
<name>A0A517ZN60_9PLAN</name>
<dbReference type="EMBL" id="CP036276">
    <property type="protein sequence ID" value="QDU43915.1"/>
    <property type="molecule type" value="Genomic_DNA"/>
</dbReference>
<evidence type="ECO:0000313" key="5">
    <source>
        <dbReference type="EMBL" id="QDU43915.1"/>
    </source>
</evidence>
<dbReference type="AlphaFoldDB" id="A0A517ZN60"/>
<dbReference type="GO" id="GO:0008738">
    <property type="term" value="F:L-fuculose-phosphate aldolase activity"/>
    <property type="evidence" value="ECO:0007669"/>
    <property type="project" value="UniProtKB-EC"/>
</dbReference>
<evidence type="ECO:0000313" key="6">
    <source>
        <dbReference type="Proteomes" id="UP000319383"/>
    </source>
</evidence>
<proteinExistence type="predicted"/>
<keyword evidence="6" id="KW-1185">Reference proteome</keyword>
<evidence type="ECO:0000256" key="2">
    <source>
        <dbReference type="ARBA" id="ARBA00023239"/>
    </source>
</evidence>
<dbReference type="RefSeq" id="WP_145376191.1">
    <property type="nucleotide sequence ID" value="NZ_CP036276.1"/>
</dbReference>
<protein>
    <submittedName>
        <fullName evidence="5">L-fuculose phosphate aldolase</fullName>
        <ecNumber evidence="5">4.1.2.17</ecNumber>
    </submittedName>
</protein>
<evidence type="ECO:0000256" key="3">
    <source>
        <dbReference type="SAM" id="MobiDB-lite"/>
    </source>
</evidence>
<reference evidence="5 6" key="1">
    <citation type="submission" date="2019-02" db="EMBL/GenBank/DDBJ databases">
        <title>Deep-cultivation of Planctomycetes and their phenomic and genomic characterization uncovers novel biology.</title>
        <authorList>
            <person name="Wiegand S."/>
            <person name="Jogler M."/>
            <person name="Boedeker C."/>
            <person name="Pinto D."/>
            <person name="Vollmers J."/>
            <person name="Rivas-Marin E."/>
            <person name="Kohn T."/>
            <person name="Peeters S.H."/>
            <person name="Heuer A."/>
            <person name="Rast P."/>
            <person name="Oberbeckmann S."/>
            <person name="Bunk B."/>
            <person name="Jeske O."/>
            <person name="Meyerdierks A."/>
            <person name="Storesund J.E."/>
            <person name="Kallscheuer N."/>
            <person name="Luecker S."/>
            <person name="Lage O.M."/>
            <person name="Pohl T."/>
            <person name="Merkel B.J."/>
            <person name="Hornburger P."/>
            <person name="Mueller R.-W."/>
            <person name="Bruemmer F."/>
            <person name="Labrenz M."/>
            <person name="Spormann A.M."/>
            <person name="Op den Camp H."/>
            <person name="Overmann J."/>
            <person name="Amann R."/>
            <person name="Jetten M.S.M."/>
            <person name="Mascher T."/>
            <person name="Medema M.H."/>
            <person name="Devos D.P."/>
            <person name="Kaster A.-K."/>
            <person name="Ovreas L."/>
            <person name="Rohde M."/>
            <person name="Galperin M.Y."/>
            <person name="Jogler C."/>
        </authorList>
    </citation>
    <scope>NUCLEOTIDE SEQUENCE [LARGE SCALE GENOMIC DNA]</scope>
    <source>
        <strain evidence="5 6">Mal52</strain>
    </source>
</reference>
<dbReference type="GO" id="GO:0005829">
    <property type="term" value="C:cytosol"/>
    <property type="evidence" value="ECO:0007669"/>
    <property type="project" value="TreeGrafter"/>
</dbReference>
<sequence>MQNQWNSGVNDRKLKEQICEIGRRIYEKGFAAANDGNISIRVGENAVLCSPTMICKGFMTPEDICAVDLDGNQIAGTRKRTSEILLHLAIMKARPDVKSVVHCHPPHATAFAVAREPIPQCILPEIEVFLGEVPMAPYETPGGQEFADTVLPFLGQGTNTIILNNHGTVSFDVDLEKAYWKTEIVDAYCRILLLAKQLGPVSYLDERESRELLDLKKKLGFDDPRFHAEDCDLCGNSAFRKGYEEKLPETRAFNPPPAFPGYLKSNSGSTTNGGGHNGSDGGDIEALVKAITSEVMAAIDKK</sequence>